<keyword evidence="2" id="KW-1185">Reference proteome</keyword>
<sequence>MKQAGESSFSAVILVLRQSHPVMNLTPRLKKADWCKFLMARSQPPLL</sequence>
<dbReference type="RefSeq" id="WP_190418715.1">
    <property type="nucleotide sequence ID" value="NZ_JAMPKK010000027.1"/>
</dbReference>
<comment type="caution">
    <text evidence="1">The sequence shown here is derived from an EMBL/GenBank/DDBJ whole genome shotgun (WGS) entry which is preliminary data.</text>
</comment>
<reference evidence="1 2" key="1">
    <citation type="submission" date="2022-04" db="EMBL/GenBank/DDBJ databases">
        <title>Positive selection, recombination, and allopatry shape intraspecific diversity of widespread and dominant cyanobacteria.</title>
        <authorList>
            <person name="Wei J."/>
            <person name="Shu W."/>
            <person name="Hu C."/>
        </authorList>
    </citation>
    <scope>NUCLEOTIDE SEQUENCE [LARGE SCALE GENOMIC DNA]</scope>
    <source>
        <strain evidence="1 2">GB2-A5</strain>
    </source>
</reference>
<name>A0ABV0JPR8_9CYAN</name>
<organism evidence="1 2">
    <name type="scientific">Funiculus sociatus GB2-A5</name>
    <dbReference type="NCBI Taxonomy" id="2933946"/>
    <lineage>
        <taxon>Bacteria</taxon>
        <taxon>Bacillati</taxon>
        <taxon>Cyanobacteriota</taxon>
        <taxon>Cyanophyceae</taxon>
        <taxon>Coleofasciculales</taxon>
        <taxon>Coleofasciculaceae</taxon>
        <taxon>Funiculus</taxon>
    </lineage>
</organism>
<gene>
    <name evidence="1" type="ORF">NDI37_13495</name>
</gene>
<proteinExistence type="predicted"/>
<evidence type="ECO:0000313" key="1">
    <source>
        <dbReference type="EMBL" id="MEP0865480.1"/>
    </source>
</evidence>
<protein>
    <submittedName>
        <fullName evidence="1">Uncharacterized protein</fullName>
    </submittedName>
</protein>
<dbReference type="Proteomes" id="UP001442494">
    <property type="component" value="Unassembled WGS sequence"/>
</dbReference>
<dbReference type="EMBL" id="JAMPKK010000027">
    <property type="protein sequence ID" value="MEP0865480.1"/>
    <property type="molecule type" value="Genomic_DNA"/>
</dbReference>
<accession>A0ABV0JPR8</accession>
<evidence type="ECO:0000313" key="2">
    <source>
        <dbReference type="Proteomes" id="UP001442494"/>
    </source>
</evidence>